<protein>
    <submittedName>
        <fullName evidence="1">Uncharacterized protein</fullName>
    </submittedName>
</protein>
<accession>A0ACC1BDJ7</accession>
<dbReference type="EMBL" id="CM047901">
    <property type="protein sequence ID" value="KAJ0096995.1"/>
    <property type="molecule type" value="Genomic_DNA"/>
</dbReference>
<dbReference type="Proteomes" id="UP001164250">
    <property type="component" value="Chromosome 5"/>
</dbReference>
<name>A0ACC1BDJ7_9ROSI</name>
<reference evidence="2" key="1">
    <citation type="journal article" date="2023" name="G3 (Bethesda)">
        <title>Genome assembly and association tests identify interacting loci associated with vigor, precocity, and sex in interspecific pistachio rootstocks.</title>
        <authorList>
            <person name="Palmer W."/>
            <person name="Jacygrad E."/>
            <person name="Sagayaradj S."/>
            <person name="Cavanaugh K."/>
            <person name="Han R."/>
            <person name="Bertier L."/>
            <person name="Beede B."/>
            <person name="Kafkas S."/>
            <person name="Golino D."/>
            <person name="Preece J."/>
            <person name="Michelmore R."/>
        </authorList>
    </citation>
    <scope>NUCLEOTIDE SEQUENCE [LARGE SCALE GENOMIC DNA]</scope>
</reference>
<keyword evidence="2" id="KW-1185">Reference proteome</keyword>
<evidence type="ECO:0000313" key="2">
    <source>
        <dbReference type="Proteomes" id="UP001164250"/>
    </source>
</evidence>
<gene>
    <name evidence="1" type="ORF">Patl1_27790</name>
</gene>
<organism evidence="1 2">
    <name type="scientific">Pistacia atlantica</name>
    <dbReference type="NCBI Taxonomy" id="434234"/>
    <lineage>
        <taxon>Eukaryota</taxon>
        <taxon>Viridiplantae</taxon>
        <taxon>Streptophyta</taxon>
        <taxon>Embryophyta</taxon>
        <taxon>Tracheophyta</taxon>
        <taxon>Spermatophyta</taxon>
        <taxon>Magnoliopsida</taxon>
        <taxon>eudicotyledons</taxon>
        <taxon>Gunneridae</taxon>
        <taxon>Pentapetalae</taxon>
        <taxon>rosids</taxon>
        <taxon>malvids</taxon>
        <taxon>Sapindales</taxon>
        <taxon>Anacardiaceae</taxon>
        <taxon>Pistacia</taxon>
    </lineage>
</organism>
<evidence type="ECO:0000313" key="1">
    <source>
        <dbReference type="EMBL" id="KAJ0096995.1"/>
    </source>
</evidence>
<sequence>MGFITCSCVFLAIRRFFMFKYQVVKYKWPLETRNFGSTDELTLRPFSYSELKRATNGFEKGLGKGSFGALYKRVLFKGEKLVAIKRLEKMMNDGGERELHAEMHVIGRAHNRNLVRLLGYCAEGSKRLLVYECRSTILLQNIPRLE</sequence>
<proteinExistence type="predicted"/>
<comment type="caution">
    <text evidence="1">The sequence shown here is derived from an EMBL/GenBank/DDBJ whole genome shotgun (WGS) entry which is preliminary data.</text>
</comment>